<dbReference type="InterPro" id="IPR029510">
    <property type="entry name" value="Ald_DH_CS_GLU"/>
</dbReference>
<dbReference type="SUPFAM" id="SSF53720">
    <property type="entry name" value="ALDH-like"/>
    <property type="match status" value="1"/>
</dbReference>
<reference evidence="8 9" key="1">
    <citation type="submission" date="2021-02" db="EMBL/GenBank/DDBJ databases">
        <authorList>
            <person name="Cea Torrescassana E."/>
        </authorList>
    </citation>
    <scope>NUCLEOTIDE SEQUENCE [LARGE SCALE GENOMIC DNA]</scope>
    <source>
        <strain evidence="8 9">CT364</strain>
    </source>
</reference>
<dbReference type="Gene3D" id="3.40.309.10">
    <property type="entry name" value="Aldehyde Dehydrogenase, Chain A, domain 2"/>
    <property type="match status" value="1"/>
</dbReference>
<dbReference type="CDD" id="cd07151">
    <property type="entry name" value="ALDH_HBenzADH"/>
    <property type="match status" value="1"/>
</dbReference>
<dbReference type="PROSITE" id="PS00687">
    <property type="entry name" value="ALDEHYDE_DEHYDR_GLU"/>
    <property type="match status" value="1"/>
</dbReference>
<keyword evidence="3" id="KW-0520">NAD</keyword>
<dbReference type="InterPro" id="IPR016160">
    <property type="entry name" value="Ald_DH_CS_CYS"/>
</dbReference>
<reference evidence="8 9" key="2">
    <citation type="submission" date="2021-03" db="EMBL/GenBank/DDBJ databases">
        <title>P. granadensis CT364 genome publication.</title>
        <authorList>
            <person name="Stach J."/>
            <person name="Montero-Calasanz Md.C."/>
        </authorList>
    </citation>
    <scope>NUCLEOTIDE SEQUENCE [LARGE SCALE GENOMIC DNA]</scope>
    <source>
        <strain evidence="8 9">CT364</strain>
    </source>
</reference>
<dbReference type="EMBL" id="CP069352">
    <property type="protein sequence ID" value="QRK81851.1"/>
    <property type="molecule type" value="Genomic_DNA"/>
</dbReference>
<keyword evidence="2 5" id="KW-0560">Oxidoreductase</keyword>
<name>A0ABX7G940_9PSED</name>
<evidence type="ECO:0000313" key="9">
    <source>
        <dbReference type="Proteomes" id="UP000663686"/>
    </source>
</evidence>
<evidence type="ECO:0000256" key="1">
    <source>
        <dbReference type="ARBA" id="ARBA00009986"/>
    </source>
</evidence>
<keyword evidence="9" id="KW-1185">Reference proteome</keyword>
<feature type="domain" description="Aldehyde dehydrogenase" evidence="7">
    <location>
        <begin position="37"/>
        <end position="497"/>
    </location>
</feature>
<evidence type="ECO:0000256" key="5">
    <source>
        <dbReference type="RuleBase" id="RU003345"/>
    </source>
</evidence>
<dbReference type="PROSITE" id="PS00070">
    <property type="entry name" value="ALDEHYDE_DEHYDR_CYS"/>
    <property type="match status" value="1"/>
</dbReference>
<dbReference type="InterPro" id="IPR016161">
    <property type="entry name" value="Ald_DH/histidinol_DH"/>
</dbReference>
<dbReference type="Pfam" id="PF00171">
    <property type="entry name" value="Aldedh"/>
    <property type="match status" value="1"/>
</dbReference>
<proteinExistence type="inferred from homology"/>
<protein>
    <submittedName>
        <fullName evidence="8">Aldehyde dehydrogenase family protein</fullName>
    </submittedName>
</protein>
<organism evidence="8 9">
    <name type="scientific">Pseudomonas granadensis</name>
    <dbReference type="NCBI Taxonomy" id="1421430"/>
    <lineage>
        <taxon>Bacteria</taxon>
        <taxon>Pseudomonadati</taxon>
        <taxon>Pseudomonadota</taxon>
        <taxon>Gammaproteobacteria</taxon>
        <taxon>Pseudomonadales</taxon>
        <taxon>Pseudomonadaceae</taxon>
        <taxon>Pseudomonas</taxon>
    </lineage>
</organism>
<evidence type="ECO:0000256" key="6">
    <source>
        <dbReference type="SAM" id="MobiDB-lite"/>
    </source>
</evidence>
<evidence type="ECO:0000256" key="3">
    <source>
        <dbReference type="ARBA" id="ARBA00023027"/>
    </source>
</evidence>
<feature type="active site" evidence="4">
    <location>
        <position position="276"/>
    </location>
</feature>
<feature type="compositionally biased region" description="Low complexity" evidence="6">
    <location>
        <begin position="11"/>
        <end position="20"/>
    </location>
</feature>
<feature type="region of interest" description="Disordered" evidence="6">
    <location>
        <begin position="1"/>
        <end position="20"/>
    </location>
</feature>
<dbReference type="InterPro" id="IPR016163">
    <property type="entry name" value="Ald_DH_C"/>
</dbReference>
<dbReference type="Gene3D" id="3.40.605.10">
    <property type="entry name" value="Aldehyde Dehydrogenase, Chain A, domain 1"/>
    <property type="match status" value="1"/>
</dbReference>
<dbReference type="PANTHER" id="PTHR42986:SF1">
    <property type="entry name" value="BENZALDEHYDE DEHYDROGENASE YFMT"/>
    <property type="match status" value="1"/>
</dbReference>
<dbReference type="PANTHER" id="PTHR42986">
    <property type="entry name" value="BENZALDEHYDE DEHYDROGENASE YFMT"/>
    <property type="match status" value="1"/>
</dbReference>
<accession>A0ABX7G940</accession>
<sequence length="508" mass="54687">MASDPESKGTVVINPENNVNNNHPYSDLNLQLIGGVWREGRTGRSMTVSDPFTQQTLLEIALANKDDLNEAYAKAKAAQPGWAAMGPSTRAKVLLRAAQIFDDRHDELVEWIISESGSTRIKAEIEWASAKAITLEAASFPSRVHGRIVESDVPDKENRVYRRPLGVVGVISPWNFPFHLTQRSLAPALALGNAVVVKPASDTPVTGGLLLARIFEEAGLPEGVLSVVVGAGSEIGDDFVLHPAPSFISFTGSTPIGQNIARQAGSGDYLKHVALELGGNNPFVVLADADLKQAVHAAVVGKFLHQGQICMAINRIIVEEPIYDSFVSLFIQRVSNLVIGDPKNPATSVGPVINRKQFAGLVDKVEQAKADGATLAYAGESAGLVFAPHVFTEVTSDMELAYEEIFGPISGIMRARDADHALELANATRFGLSAAVFSGDIERGVQFARRIHSGMAHVNDMPVADAPNVPFGGEKNSGLGRFNGDWAIDEFTTTQWVSVQRQPRHYPF</sequence>
<comment type="similarity">
    <text evidence="1 5">Belongs to the aldehyde dehydrogenase family.</text>
</comment>
<evidence type="ECO:0000313" key="8">
    <source>
        <dbReference type="EMBL" id="QRK81851.1"/>
    </source>
</evidence>
<gene>
    <name evidence="8" type="ORF">JN757_14800</name>
</gene>
<dbReference type="InterPro" id="IPR016162">
    <property type="entry name" value="Ald_DH_N"/>
</dbReference>
<evidence type="ECO:0000256" key="2">
    <source>
        <dbReference type="ARBA" id="ARBA00023002"/>
    </source>
</evidence>
<evidence type="ECO:0000256" key="4">
    <source>
        <dbReference type="PROSITE-ProRule" id="PRU10007"/>
    </source>
</evidence>
<dbReference type="Proteomes" id="UP000663686">
    <property type="component" value="Chromosome"/>
</dbReference>
<evidence type="ECO:0000259" key="7">
    <source>
        <dbReference type="Pfam" id="PF00171"/>
    </source>
</evidence>
<dbReference type="InterPro" id="IPR015590">
    <property type="entry name" value="Aldehyde_DH_dom"/>
</dbReference>